<gene>
    <name evidence="2" type="ORF">UCCLBBS449_1465</name>
</gene>
<accession>A0A5B7Y2Q9</accession>
<feature type="coiled-coil region" evidence="1">
    <location>
        <begin position="161"/>
        <end position="194"/>
    </location>
</feature>
<keyword evidence="1" id="KW-0175">Coiled coil</keyword>
<sequence length="295" mass="34529">MRDKFMENQEQQASAADVLTQAIASKLDYLSTLQAAVQHNDDRKVYELLDEGRYYQEVKKTRSPRAVNHLAELVDNIHPQISHYLSDNLIDYLGHIYPFFYYEEYTTGLFHIYFGNWWDRRLFGDLDVINVQFQLDETEYQKLRDSFALEAQNQRLNTAKIESISAQSEELQQLVNAQTQRDNQKAELREQLKENSSKSSMPWDSGKLKEERQAIIDQLTKLADEDERALNAHKTIKENDDRILVLSKEDTILNYEKQSIRDAFDDFEHFEAHNASLYADYINSLIGKSEVTIDD</sequence>
<keyword evidence="2" id="KW-0378">Hydrolase</keyword>
<protein>
    <submittedName>
        <fullName evidence="2">Exonuclease SbcC</fullName>
    </submittedName>
</protein>
<organism evidence="2 3">
    <name type="scientific">Levilactobacillus brevis</name>
    <name type="common">Lactobacillus brevis</name>
    <dbReference type="NCBI Taxonomy" id="1580"/>
    <lineage>
        <taxon>Bacteria</taxon>
        <taxon>Bacillati</taxon>
        <taxon>Bacillota</taxon>
        <taxon>Bacilli</taxon>
        <taxon>Lactobacillales</taxon>
        <taxon>Lactobacillaceae</taxon>
        <taxon>Levilactobacillus</taxon>
    </lineage>
</organism>
<dbReference type="AlphaFoldDB" id="A0A5B7Y2Q9"/>
<reference evidence="2 3" key="1">
    <citation type="submission" date="2018-07" db="EMBL/GenBank/DDBJ databases">
        <authorList>
            <person name="Feyereisen M."/>
        </authorList>
    </citation>
    <scope>NUCLEOTIDE SEQUENCE [LARGE SCALE GENOMIC DNA]</scope>
    <source>
        <strain evidence="2 3">UCCLBBS449</strain>
    </source>
</reference>
<keyword evidence="2" id="KW-0269">Exonuclease</keyword>
<proteinExistence type="predicted"/>
<dbReference type="Proteomes" id="UP000307074">
    <property type="component" value="Chromosome"/>
</dbReference>
<evidence type="ECO:0000313" key="2">
    <source>
        <dbReference type="EMBL" id="QCZ53409.1"/>
    </source>
</evidence>
<name>A0A5B7Y2Q9_LEVBR</name>
<evidence type="ECO:0000256" key="1">
    <source>
        <dbReference type="SAM" id="Coils"/>
    </source>
</evidence>
<evidence type="ECO:0000313" key="3">
    <source>
        <dbReference type="Proteomes" id="UP000307074"/>
    </source>
</evidence>
<keyword evidence="2" id="KW-0540">Nuclease</keyword>
<dbReference type="EMBL" id="CP031198">
    <property type="protein sequence ID" value="QCZ53409.1"/>
    <property type="molecule type" value="Genomic_DNA"/>
</dbReference>
<dbReference type="GO" id="GO:0004527">
    <property type="term" value="F:exonuclease activity"/>
    <property type="evidence" value="ECO:0007669"/>
    <property type="project" value="UniProtKB-KW"/>
</dbReference>